<dbReference type="InterPro" id="IPR005899">
    <property type="entry name" value="Na_pump_deCOase"/>
</dbReference>
<evidence type="ECO:0000256" key="2">
    <source>
        <dbReference type="ARBA" id="ARBA00022475"/>
    </source>
</evidence>
<protein>
    <recommendedName>
        <fullName evidence="7">Oxaloacetate decarboxylase gamma chain</fullName>
    </recommendedName>
</protein>
<accession>A0A382L7P1</accession>
<comment type="subcellular location">
    <subcellularLocation>
        <location evidence="1">Cell membrane</location>
    </subcellularLocation>
</comment>
<keyword evidence="3" id="KW-0812">Transmembrane</keyword>
<feature type="non-terminal residue" evidence="6">
    <location>
        <position position="1"/>
    </location>
</feature>
<proteinExistence type="predicted"/>
<evidence type="ECO:0000256" key="1">
    <source>
        <dbReference type="ARBA" id="ARBA00004236"/>
    </source>
</evidence>
<dbReference type="Pfam" id="PF04277">
    <property type="entry name" value="OAD_gamma"/>
    <property type="match status" value="1"/>
</dbReference>
<sequence length="73" mass="7781">LTVIGMGTSFLLLLVLITSILATKYVSNKIDPPYVAPTEEQQQELARKAKAAAAAFAFLAANGRDSKIDSEAK</sequence>
<dbReference type="EMBL" id="UINC01085265">
    <property type="protein sequence ID" value="SVC32649.1"/>
    <property type="molecule type" value="Genomic_DNA"/>
</dbReference>
<keyword evidence="4" id="KW-1133">Transmembrane helix</keyword>
<name>A0A382L7P1_9ZZZZ</name>
<gene>
    <name evidence="6" type="ORF">METZ01_LOCUS285503</name>
</gene>
<evidence type="ECO:0008006" key="7">
    <source>
        <dbReference type="Google" id="ProtNLM"/>
    </source>
</evidence>
<dbReference type="AlphaFoldDB" id="A0A382L7P1"/>
<dbReference type="GO" id="GO:0005886">
    <property type="term" value="C:plasma membrane"/>
    <property type="evidence" value="ECO:0007669"/>
    <property type="project" value="UniProtKB-SubCell"/>
</dbReference>
<evidence type="ECO:0000256" key="4">
    <source>
        <dbReference type="ARBA" id="ARBA00022989"/>
    </source>
</evidence>
<evidence type="ECO:0000256" key="3">
    <source>
        <dbReference type="ARBA" id="ARBA00022692"/>
    </source>
</evidence>
<reference evidence="6" key="1">
    <citation type="submission" date="2018-05" db="EMBL/GenBank/DDBJ databases">
        <authorList>
            <person name="Lanie J.A."/>
            <person name="Ng W.-L."/>
            <person name="Kazmierczak K.M."/>
            <person name="Andrzejewski T.M."/>
            <person name="Davidsen T.M."/>
            <person name="Wayne K.J."/>
            <person name="Tettelin H."/>
            <person name="Glass J.I."/>
            <person name="Rusch D."/>
            <person name="Podicherti R."/>
            <person name="Tsui H.-C.T."/>
            <person name="Winkler M.E."/>
        </authorList>
    </citation>
    <scope>NUCLEOTIDE SEQUENCE</scope>
</reference>
<organism evidence="6">
    <name type="scientific">marine metagenome</name>
    <dbReference type="NCBI Taxonomy" id="408172"/>
    <lineage>
        <taxon>unclassified sequences</taxon>
        <taxon>metagenomes</taxon>
        <taxon>ecological metagenomes</taxon>
    </lineage>
</organism>
<dbReference type="GO" id="GO:0015081">
    <property type="term" value="F:sodium ion transmembrane transporter activity"/>
    <property type="evidence" value="ECO:0007669"/>
    <property type="project" value="InterPro"/>
</dbReference>
<evidence type="ECO:0000313" key="6">
    <source>
        <dbReference type="EMBL" id="SVC32649.1"/>
    </source>
</evidence>
<evidence type="ECO:0000256" key="5">
    <source>
        <dbReference type="ARBA" id="ARBA00023136"/>
    </source>
</evidence>
<keyword evidence="5" id="KW-0472">Membrane</keyword>
<keyword evidence="2" id="KW-1003">Cell membrane</keyword>
<dbReference type="GO" id="GO:0036376">
    <property type="term" value="P:sodium ion export across plasma membrane"/>
    <property type="evidence" value="ECO:0007669"/>
    <property type="project" value="InterPro"/>
</dbReference>